<dbReference type="EMBL" id="AUSU01000056">
    <property type="protein sequence ID" value="EPS74537.1"/>
    <property type="molecule type" value="Genomic_DNA"/>
</dbReference>
<evidence type="ECO:0000313" key="2">
    <source>
        <dbReference type="EMBL" id="EPS74537.1"/>
    </source>
</evidence>
<accession>S8ENS7</accession>
<name>S8ENS7_9LAMI</name>
<organism evidence="2 3">
    <name type="scientific">Genlisea aurea</name>
    <dbReference type="NCBI Taxonomy" id="192259"/>
    <lineage>
        <taxon>Eukaryota</taxon>
        <taxon>Viridiplantae</taxon>
        <taxon>Streptophyta</taxon>
        <taxon>Embryophyta</taxon>
        <taxon>Tracheophyta</taxon>
        <taxon>Spermatophyta</taxon>
        <taxon>Magnoliopsida</taxon>
        <taxon>eudicotyledons</taxon>
        <taxon>Gunneridae</taxon>
        <taxon>Pentapetalae</taxon>
        <taxon>asterids</taxon>
        <taxon>lamiids</taxon>
        <taxon>Lamiales</taxon>
        <taxon>Lentibulariaceae</taxon>
        <taxon>Genlisea</taxon>
    </lineage>
</organism>
<keyword evidence="1" id="KW-1133">Transmembrane helix</keyword>
<reference evidence="2 3" key="1">
    <citation type="journal article" date="2013" name="BMC Genomics">
        <title>The miniature genome of a carnivorous plant Genlisea aurea contains a low number of genes and short non-coding sequences.</title>
        <authorList>
            <person name="Leushkin E.V."/>
            <person name="Sutormin R.A."/>
            <person name="Nabieva E.R."/>
            <person name="Penin A.A."/>
            <person name="Kondrashov A.S."/>
            <person name="Logacheva M.D."/>
        </authorList>
    </citation>
    <scope>NUCLEOTIDE SEQUENCE [LARGE SCALE GENOMIC DNA]</scope>
</reference>
<gene>
    <name evidence="2" type="ORF">M569_00254</name>
</gene>
<feature type="non-terminal residue" evidence="2">
    <location>
        <position position="1"/>
    </location>
</feature>
<evidence type="ECO:0000256" key="1">
    <source>
        <dbReference type="SAM" id="Phobius"/>
    </source>
</evidence>
<dbReference type="AlphaFoldDB" id="S8ENS7"/>
<protein>
    <submittedName>
        <fullName evidence="2">Uncharacterized protein</fullName>
    </submittedName>
</protein>
<evidence type="ECO:0000313" key="3">
    <source>
        <dbReference type="Proteomes" id="UP000015453"/>
    </source>
</evidence>
<dbReference type="Proteomes" id="UP000015453">
    <property type="component" value="Unassembled WGS sequence"/>
</dbReference>
<feature type="transmembrane region" description="Helical" evidence="1">
    <location>
        <begin position="31"/>
        <end position="49"/>
    </location>
</feature>
<comment type="caution">
    <text evidence="2">The sequence shown here is derived from an EMBL/GenBank/DDBJ whole genome shotgun (WGS) entry which is preliminary data.</text>
</comment>
<proteinExistence type="predicted"/>
<feature type="transmembrane region" description="Helical" evidence="1">
    <location>
        <begin position="61"/>
        <end position="79"/>
    </location>
</feature>
<keyword evidence="1" id="KW-0812">Transmembrane</keyword>
<sequence>SFAFKASIVPTASSLMIRSEFANGASILIEFNHESIFLVFIGSKLLFFLKDSLNRSSTLSVYIRVFMLCYIVLFFYEMTPRPYILIFDL</sequence>
<keyword evidence="1" id="KW-0472">Membrane</keyword>
<keyword evidence="3" id="KW-1185">Reference proteome</keyword>